<proteinExistence type="predicted"/>
<accession>A0A977PUE6</accession>
<gene>
    <name evidence="1" type="ORF">KA717_30095</name>
</gene>
<evidence type="ECO:0000313" key="1">
    <source>
        <dbReference type="EMBL" id="UXE59906.1"/>
    </source>
</evidence>
<name>A0A977PUE6_9CYAN</name>
<dbReference type="AlphaFoldDB" id="A0A977PUE6"/>
<dbReference type="EMBL" id="CP073041">
    <property type="protein sequence ID" value="UXE59906.1"/>
    <property type="molecule type" value="Genomic_DNA"/>
</dbReference>
<protein>
    <submittedName>
        <fullName evidence="1">Uncharacterized protein</fullName>
    </submittedName>
</protein>
<organism evidence="1">
    <name type="scientific">Woronichinia naegeliana WA131</name>
    <dbReference type="NCBI Taxonomy" id="2824559"/>
    <lineage>
        <taxon>Bacteria</taxon>
        <taxon>Bacillati</taxon>
        <taxon>Cyanobacteriota</taxon>
        <taxon>Cyanophyceae</taxon>
        <taxon>Synechococcales</taxon>
        <taxon>Coelosphaeriaceae</taxon>
        <taxon>Woronichinia</taxon>
    </lineage>
</organism>
<reference evidence="1" key="1">
    <citation type="submission" date="2021-04" db="EMBL/GenBank/DDBJ databases">
        <title>Genome sequence of Woronichinia naegeliana from Washington state freshwater lake bloom.</title>
        <authorList>
            <person name="Dreher T.W."/>
        </authorList>
    </citation>
    <scope>NUCLEOTIDE SEQUENCE</scope>
    <source>
        <strain evidence="1">WA131</strain>
    </source>
</reference>
<sequence>MTVDLCGNAPRCRGNILVRQFADFSDMSDPNRPYKSHLFNFVNRQSLRIRDRLGETFRHLRVAAEWSVQLLALPFHWLLRPQQWAGPKLGNGRSQPALSSRMEYLSDPPVDQPLERVLNSLKPWFELPEDSPILDPLDYQPPQIVLSPQYFEQVRQQLAIGTTPDQLLPPAFLPSQPSEVKNLPSHGLGQLVINIKNALSFAKQKDLIIQGIACLLENRQLVLTTADNDLLDVLSGSQQQQLQQRMGLELANYGYERRLQWALSQQQIGFISLIDTETQTAIAPLNFLWRKLQWLEHFTFNLQCGASISTAIVPMPTVPLPSLPLRQPLARLDQTVAQIEAKEIQWGQKVFEQFNQGLVSLRETPILEASIEKISHLQPPLALPQIPQTWQALKSEIIQKLPSSLAPQHSTNLDHPQGQLEATEPDPFQIQALIQAAIAYFFSSESSARPLSAQTSEKPLGKQSGLEETWLSWDDLFSHADDSVAIPGIKPFAALPGSDDISAVSLETLNTQIQQKPKLTPTPSKASQAVTYPVPSDLTVSASPSIISDRITDEPPDSTITHSPAAGLKTPVPKSVPLSKPWEVELEAAFDWIETEAKPVGYSKHLLEYILDWLDVIVVILEENLKKIWRWCYQQYLTFNKAN</sequence>
<dbReference type="Proteomes" id="UP001065613">
    <property type="component" value="Chromosome"/>
</dbReference>
<dbReference type="KEGG" id="wna:KA717_30095"/>